<reference evidence="1" key="1">
    <citation type="submission" date="2023-10" db="EMBL/GenBank/DDBJ databases">
        <authorList>
            <person name="Rodriguez Cubillos JULIANA M."/>
            <person name="De Vega J."/>
        </authorList>
    </citation>
    <scope>NUCLEOTIDE SEQUENCE</scope>
</reference>
<comment type="caution">
    <text evidence="1">The sequence shown here is derived from an EMBL/GenBank/DDBJ whole genome shotgun (WGS) entry which is preliminary data.</text>
</comment>
<evidence type="ECO:0000313" key="1">
    <source>
        <dbReference type="EMBL" id="CAJ2658036.1"/>
    </source>
</evidence>
<accession>A0ACB0KNQ8</accession>
<keyword evidence="2" id="KW-1185">Reference proteome</keyword>
<proteinExistence type="predicted"/>
<dbReference type="EMBL" id="CASHSV030000311">
    <property type="protein sequence ID" value="CAJ2658036.1"/>
    <property type="molecule type" value="Genomic_DNA"/>
</dbReference>
<evidence type="ECO:0000313" key="2">
    <source>
        <dbReference type="Proteomes" id="UP001177021"/>
    </source>
</evidence>
<name>A0ACB0KNQ8_TRIPR</name>
<gene>
    <name evidence="1" type="ORF">MILVUS5_LOCUS24489</name>
</gene>
<dbReference type="Proteomes" id="UP001177021">
    <property type="component" value="Unassembled WGS sequence"/>
</dbReference>
<organism evidence="1 2">
    <name type="scientific">Trifolium pratense</name>
    <name type="common">Red clover</name>
    <dbReference type="NCBI Taxonomy" id="57577"/>
    <lineage>
        <taxon>Eukaryota</taxon>
        <taxon>Viridiplantae</taxon>
        <taxon>Streptophyta</taxon>
        <taxon>Embryophyta</taxon>
        <taxon>Tracheophyta</taxon>
        <taxon>Spermatophyta</taxon>
        <taxon>Magnoliopsida</taxon>
        <taxon>eudicotyledons</taxon>
        <taxon>Gunneridae</taxon>
        <taxon>Pentapetalae</taxon>
        <taxon>rosids</taxon>
        <taxon>fabids</taxon>
        <taxon>Fabales</taxon>
        <taxon>Fabaceae</taxon>
        <taxon>Papilionoideae</taxon>
        <taxon>50 kb inversion clade</taxon>
        <taxon>NPAAA clade</taxon>
        <taxon>Hologalegina</taxon>
        <taxon>IRL clade</taxon>
        <taxon>Trifolieae</taxon>
        <taxon>Trifolium</taxon>
    </lineage>
</organism>
<sequence>MTSEGTFVQPAIPRFDGHYDHWSMLMENFLRSKEYWSLIETGYAEPVGAVTDAERKRLDELKLKDLKAKNYLFQAIDRTILETILQKDTSKQIWDSMKKKYEGNARVKRLNLQALRKEFETLEMKSGENVSDYFSRVMSVVNKMRGFGEQMVDTTVVEKILRSLTEKFNYIVCSIEESKDIDTLSIDELQSSLMVHEQKFHKHDVEEQALKITHENRSGGGRGRGRGSFRGRGRGRGRQAFDKSDIECYRCHKLGHFQYECPSLDKEANYAELYENEEMLLMSYVEQNEAKSEDVWFLDSGCSNHMCGDKTLFSDLNESFTQIVKLGNNSKMSVRGKGNVRLLVNGVVHVVTEVFYVPELKNNLLSIGQLQEKGLTIIIQHDKCKIYHPEKGLIIKTEMTSNRMFFLLAISQRRKSVCFHTTSQDLSHLWHCRFGHLSHKGLRTLQFKKMVYGLPQFSATSTVCTSCMVGKQHRNPFPKKSNWRASQKLQLIHADLCGPITPMSNSNKRYLICFIDDFTRKIWIYFLVEKSDAFSTFKHFKSLVEKETENCIKCLRTDRGGEFTSLEFNEFCKENGIKRQLTAAYTPQQNGVAERKNRTVMNMVRSLLAEKKIPKNFWPEAVNWAVHVLNRSPTLAVKDMTPEEAWSGIKPSVEHFRVFGCVSHVHVPDAKRKKLEDKSFACVLLGVSEESKAYRLYDPMSKRIVVSRDVKFEEDKFWDWNNSYKELIAADLEWGENDGEVVLNNDNFDGNEGDDDSEEVETESSSNMNDAVKSEKWRVAMDAEIKAIEKNEIWVLTDLPEHAKKIGVKWVYKTKLNENGEVDKYKARLVAKGYAQQFGVDYTKVFAPVARMDTVRMIVALAAQRGWIIYQLDVKSVFLHGELNEDVFVEQPRGYEKKDSPNKVYKLKKALYGLKQAPRSWFSRIEAYFVKEGFLKCHSEHTLFVKTSKEGKILIISIYVDDLIFTGDDESMFEDFKNSMMHEFDMSDLGKMRYFLGIEVLQRNDGIYICQKKYALEVLRRFGMEGSNSIHNPIVPGFKICKDKDGVKVDATFFKQVVGSLMYLTTTRPDLMFVVSLISRYMAQPTELHLQAAKRVLRYLKGTANFGIFYKKGGSENLVAYADSDYAGDLEDRKSTSGYVFLMSSGAVSWSSKKQPIVTLSTTEAEFVAAAYCASQIVWMRRILDKLGHSQSGSTVMFCDNSSAIKLSKNPVLHGRCKHIDVRFHFLRDLTKEGIVELVFCGTQEQVADVMTKPLKLDIFLKLRSLLGVCQIPEVN</sequence>
<protein>
    <submittedName>
        <fullName evidence="1">Uncharacterized protein</fullName>
    </submittedName>
</protein>